<organism evidence="2 3">
    <name type="scientific">Knoellia remsis</name>
    <dbReference type="NCBI Taxonomy" id="407159"/>
    <lineage>
        <taxon>Bacteria</taxon>
        <taxon>Bacillati</taxon>
        <taxon>Actinomycetota</taxon>
        <taxon>Actinomycetes</taxon>
        <taxon>Micrococcales</taxon>
        <taxon>Intrasporangiaceae</taxon>
        <taxon>Knoellia</taxon>
    </lineage>
</organism>
<dbReference type="Proteomes" id="UP000237822">
    <property type="component" value="Unassembled WGS sequence"/>
</dbReference>
<proteinExistence type="predicted"/>
<feature type="compositionally biased region" description="Low complexity" evidence="1">
    <location>
        <begin position="163"/>
        <end position="179"/>
    </location>
</feature>
<name>A0A2T0UDV4_9MICO</name>
<sequence length="323" mass="32349">MVVTALVSVATFAGCVPRDGRAYPNATDLSRAQKVWADPWLAAEGTTLAGPNGTGLSRDVAGRSYTTAAEPRAVALAEVRAATSAGWALVSVSCDPDEPGEPGSVAASLGRGTGGDAALVTLEAALSSASGTVVELSAEVPHHLDPGWPASTSLDLASTCLVTGSPTSSAPPSGAPTPSNLDLEDGSLDPPEWSDAGEDGLSTAVAAVADDPVLRELGLTITTPPETGATEARDAAVGRSDEVTTTDGLAAVVARLRAQGWTLTYAGCIGSGAPDIAELTRPAGKRHATLRLSEVPGAAEPRLAATVAVSTPGLQSQSPTRDQ</sequence>
<gene>
    <name evidence="2" type="ORF">BCF74_12053</name>
</gene>
<accession>A0A2T0UDV4</accession>
<reference evidence="2 3" key="1">
    <citation type="submission" date="2018-03" db="EMBL/GenBank/DDBJ databases">
        <title>Genomic Encyclopedia of Archaeal and Bacterial Type Strains, Phase II (KMG-II): from individual species to whole genera.</title>
        <authorList>
            <person name="Goeker M."/>
        </authorList>
    </citation>
    <scope>NUCLEOTIDE SEQUENCE [LARGE SCALE GENOMIC DNA]</scope>
    <source>
        <strain evidence="2 3">ATCC BAA-1496</strain>
    </source>
</reference>
<keyword evidence="3" id="KW-1185">Reference proteome</keyword>
<evidence type="ECO:0000256" key="1">
    <source>
        <dbReference type="SAM" id="MobiDB-lite"/>
    </source>
</evidence>
<dbReference type="EMBL" id="PVTI01000020">
    <property type="protein sequence ID" value="PRY56103.1"/>
    <property type="molecule type" value="Genomic_DNA"/>
</dbReference>
<feature type="region of interest" description="Disordered" evidence="1">
    <location>
        <begin position="162"/>
        <end position="198"/>
    </location>
</feature>
<dbReference type="AlphaFoldDB" id="A0A2T0UDV4"/>
<evidence type="ECO:0000313" key="2">
    <source>
        <dbReference type="EMBL" id="PRY56103.1"/>
    </source>
</evidence>
<evidence type="ECO:0000313" key="3">
    <source>
        <dbReference type="Proteomes" id="UP000237822"/>
    </source>
</evidence>
<comment type="caution">
    <text evidence="2">The sequence shown here is derived from an EMBL/GenBank/DDBJ whole genome shotgun (WGS) entry which is preliminary data.</text>
</comment>
<protein>
    <submittedName>
        <fullName evidence="2">Uncharacterized protein</fullName>
    </submittedName>
</protein>